<reference evidence="1 2" key="2">
    <citation type="submission" date="2019-07" db="EMBL/GenBank/DDBJ databases">
        <title>Seonamhaeicola sp. W255 draft genome.</title>
        <authorList>
            <person name="Zhang X.-Y."/>
            <person name="Zhang R."/>
            <person name="Zhong Y.-L."/>
            <person name="Du Z.-J."/>
        </authorList>
    </citation>
    <scope>NUCLEOTIDE SEQUENCE [LARGE SCALE GENOMIC DNA]</scope>
    <source>
        <strain evidence="1 2">W255</strain>
    </source>
</reference>
<evidence type="ECO:0000313" key="2">
    <source>
        <dbReference type="Proteomes" id="UP000295814"/>
    </source>
</evidence>
<evidence type="ECO:0000313" key="1">
    <source>
        <dbReference type="EMBL" id="TWO29624.1"/>
    </source>
</evidence>
<gene>
    <name evidence="1" type="ORF">E1J38_014975</name>
</gene>
<reference evidence="1 2" key="1">
    <citation type="submission" date="2019-03" db="EMBL/GenBank/DDBJ databases">
        <authorList>
            <person name="Zhong Y.L."/>
        </authorList>
    </citation>
    <scope>NUCLEOTIDE SEQUENCE [LARGE SCALE GENOMIC DNA]</scope>
    <source>
        <strain evidence="1 2">W255</strain>
    </source>
</reference>
<comment type="caution">
    <text evidence="1">The sequence shown here is derived from an EMBL/GenBank/DDBJ whole genome shotgun (WGS) entry which is preliminary data.</text>
</comment>
<organism evidence="1 2">
    <name type="scientific">Seonamhaeicola sediminis</name>
    <dbReference type="NCBI Taxonomy" id="2528206"/>
    <lineage>
        <taxon>Bacteria</taxon>
        <taxon>Pseudomonadati</taxon>
        <taxon>Bacteroidota</taxon>
        <taxon>Flavobacteriia</taxon>
        <taxon>Flavobacteriales</taxon>
        <taxon>Flavobacteriaceae</taxon>
    </lineage>
</organism>
<protein>
    <submittedName>
        <fullName evidence="1">Uncharacterized protein</fullName>
    </submittedName>
</protein>
<dbReference type="EMBL" id="SMZJ02000032">
    <property type="protein sequence ID" value="TWO29624.1"/>
    <property type="molecule type" value="Genomic_DNA"/>
</dbReference>
<proteinExistence type="predicted"/>
<dbReference type="AlphaFoldDB" id="A0A562Y5E7"/>
<keyword evidence="2" id="KW-1185">Reference proteome</keyword>
<dbReference type="RefSeq" id="WP_133357614.1">
    <property type="nucleotide sequence ID" value="NZ_SMZJ02000032.1"/>
</dbReference>
<dbReference type="Proteomes" id="UP000295814">
    <property type="component" value="Unassembled WGS sequence"/>
</dbReference>
<name>A0A562Y5E7_9FLAO</name>
<sequence>MKDRYENKQEDSIAIRLIEDRKIDNLNQLENLFSEELLPLRERYVFYFIGIKHSLNPELKEFWNTDNCPYRFWNLKSDWWERYLQYYRPMKLKLRKELNPELQKPEYPEVEKAIQGDELHKLFLKTGYNYKKEMDSYMDKWMLTDWSNPNAKGNSINLKSPINIWDELKDIDREFDTYELKIVPNKRHVESQWCPACHESPCMCSDPF</sequence>
<accession>A0A562Y5E7</accession>